<evidence type="ECO:0000313" key="3">
    <source>
        <dbReference type="Proteomes" id="UP000223913"/>
    </source>
</evidence>
<dbReference type="OrthoDB" id="25394at2"/>
<name>A0A2D0NDG4_FLAN2</name>
<proteinExistence type="predicted"/>
<dbReference type="Gene3D" id="2.30.130.40">
    <property type="entry name" value="LON domain-like"/>
    <property type="match status" value="1"/>
</dbReference>
<dbReference type="AlphaFoldDB" id="A0A2D0NDG4"/>
<dbReference type="RefSeq" id="WP_099150203.1">
    <property type="nucleotide sequence ID" value="NZ_PDUD01000018.1"/>
</dbReference>
<dbReference type="InterPro" id="IPR046336">
    <property type="entry name" value="Lon_prtase_N_sf"/>
</dbReference>
<dbReference type="InterPro" id="IPR015947">
    <property type="entry name" value="PUA-like_sf"/>
</dbReference>
<evidence type="ECO:0000313" key="2">
    <source>
        <dbReference type="EMBL" id="PHN06219.1"/>
    </source>
</evidence>
<keyword evidence="3" id="KW-1185">Reference proteome</keyword>
<evidence type="ECO:0000259" key="1">
    <source>
        <dbReference type="SMART" id="SM00464"/>
    </source>
</evidence>
<dbReference type="Proteomes" id="UP000223913">
    <property type="component" value="Unassembled WGS sequence"/>
</dbReference>
<dbReference type="EMBL" id="PDUD01000018">
    <property type="protein sequence ID" value="PHN06219.1"/>
    <property type="molecule type" value="Genomic_DNA"/>
</dbReference>
<sequence length="210" mass="24369">MSDLLPMFPLQIVVFPNEDLNLHIFEPRYQELVRDCEEEELTFGIPAYIEGKLMAIGTEIRLNRIVKKYPGGESDIRTKGMGIFAIKEYFEKVPGKLYSGASIERLELDMEEAPYLNEQILEKTRELFQLLDIEKDLPEAASDLSVFDIAHHIGLSLDQEYELLSIGNAQERQEFIIDHLTRLIPVVKHMDEIREKARMNGHFRRINPPK</sequence>
<dbReference type="SUPFAM" id="SSF88697">
    <property type="entry name" value="PUA domain-like"/>
    <property type="match status" value="1"/>
</dbReference>
<feature type="domain" description="Lon N-terminal" evidence="1">
    <location>
        <begin position="4"/>
        <end position="182"/>
    </location>
</feature>
<protein>
    <submittedName>
        <fullName evidence="2">Peptidase</fullName>
    </submittedName>
</protein>
<accession>A0A2D0NDG4</accession>
<comment type="caution">
    <text evidence="2">The sequence shown here is derived from an EMBL/GenBank/DDBJ whole genome shotgun (WGS) entry which is preliminary data.</text>
</comment>
<dbReference type="Pfam" id="PF02190">
    <property type="entry name" value="LON_substr_bdg"/>
    <property type="match status" value="1"/>
</dbReference>
<reference evidence="2 3" key="1">
    <citation type="submission" date="2017-10" db="EMBL/GenBank/DDBJ databases">
        <title>The draft genome sequence of Lewinella nigricans NBRC 102662.</title>
        <authorList>
            <person name="Wang K."/>
        </authorList>
    </citation>
    <scope>NUCLEOTIDE SEQUENCE [LARGE SCALE GENOMIC DNA]</scope>
    <source>
        <strain evidence="2 3">NBRC 102662</strain>
    </source>
</reference>
<organism evidence="2 3">
    <name type="scientific">Flavilitoribacter nigricans (strain ATCC 23147 / DSM 23189 / NBRC 102662 / NCIMB 1420 / SS-2)</name>
    <name type="common">Lewinella nigricans</name>
    <dbReference type="NCBI Taxonomy" id="1122177"/>
    <lineage>
        <taxon>Bacteria</taxon>
        <taxon>Pseudomonadati</taxon>
        <taxon>Bacteroidota</taxon>
        <taxon>Saprospiria</taxon>
        <taxon>Saprospirales</taxon>
        <taxon>Lewinellaceae</taxon>
        <taxon>Flavilitoribacter</taxon>
    </lineage>
</organism>
<dbReference type="InterPro" id="IPR003111">
    <property type="entry name" value="Lon_prtase_N"/>
</dbReference>
<dbReference type="SMART" id="SM00464">
    <property type="entry name" value="LON"/>
    <property type="match status" value="1"/>
</dbReference>
<gene>
    <name evidence="2" type="ORF">CRP01_11595</name>
</gene>